<dbReference type="InterPro" id="IPR014001">
    <property type="entry name" value="Helicase_ATP-bd"/>
</dbReference>
<dbReference type="GO" id="GO:0006281">
    <property type="term" value="P:DNA repair"/>
    <property type="evidence" value="ECO:0007669"/>
    <property type="project" value="TreeGrafter"/>
</dbReference>
<dbReference type="SMART" id="SM00487">
    <property type="entry name" value="DEXDc"/>
    <property type="match status" value="1"/>
</dbReference>
<dbReference type="GO" id="GO:0016787">
    <property type="term" value="F:hydrolase activity"/>
    <property type="evidence" value="ECO:0007669"/>
    <property type="project" value="UniProtKB-UniRule"/>
</dbReference>
<dbReference type="GO" id="GO:0006310">
    <property type="term" value="P:DNA recombination"/>
    <property type="evidence" value="ECO:0007669"/>
    <property type="project" value="InterPro"/>
</dbReference>
<dbReference type="PANTHER" id="PTHR13710">
    <property type="entry name" value="DNA HELICASE RECQ FAMILY MEMBER"/>
    <property type="match status" value="1"/>
</dbReference>
<dbReference type="SMART" id="SM00490">
    <property type="entry name" value="HELICc"/>
    <property type="match status" value="1"/>
</dbReference>
<dbReference type="InterPro" id="IPR011545">
    <property type="entry name" value="DEAD/DEAH_box_helicase_dom"/>
</dbReference>
<dbReference type="GO" id="GO:0005694">
    <property type="term" value="C:chromosome"/>
    <property type="evidence" value="ECO:0007669"/>
    <property type="project" value="TreeGrafter"/>
</dbReference>
<dbReference type="GO" id="GO:0005737">
    <property type="term" value="C:cytoplasm"/>
    <property type="evidence" value="ECO:0007669"/>
    <property type="project" value="TreeGrafter"/>
</dbReference>
<gene>
    <name evidence="14" type="ORF">EGN73_06400</name>
</gene>
<dbReference type="Pfam" id="PF00271">
    <property type="entry name" value="Helicase_C"/>
    <property type="match status" value="1"/>
</dbReference>
<sequence>MKESNKKITFIDIEVEPNSGKILDIGAVNSDGNTFHSRNTGDFLDFIKDSSFFCGHNILGHDNVYFEKIGIVFPHIIDTLYLSPLLFPKQPYHHLVKDDKLQSDSLNNPFNDALKAKALFFDELSAFRSLDEGIQEIFYALLNQTDAFKGFFEFLNFKKNVDKPAKLVREKFKGLLCSHSELEKMVGEKPLSLAYALSLIHSGDRNSITPPWVLRQFPDTDRLLTLLRGRPCLQGCTYCNEKHDIHLGLQQIFGFDRFRSYGGEPLQEKAVQAAMDGKSLLAIFPTGGGKSITFQLPALMAGRNEMALTVVISPLQSLMKDQVDNLETMGITEVVTINGLLDPIERAKSFERVEDGSASLLYISPESLRSNTIERLLLGRKINRFVIDEAHCFSSWGQDFRIDYLYIADFIRSLEQKKRLQDPIPISCFTATAKQKVIEDIRKYFQEKLGLNLEIFRSTVSRTNLKFEVVERNREDEKYAALRDLLEAKQCPSIIYVSRTRRAFLLAERLNKDGFQARAYHGKMDKAEKTENQNAFISGEVNIMVATSAFGMGVDKKDVGLVVHYEISDSLENYVQEAGRAGRDENIEADCFVLFDEEDLSKHFILLNQTKLTIKEIQQVWKAIKELTRYRKQVSNSALEIARKAGWDDSIMDLETRVTTAIAALEDAGYLKRGQNMPKIFASSIQTKTAQEAISKIELSTMFSEKQKEKAVRIIKKLFSSKSRKKAKDEEAEARVDYIADHLGMVREDVIEIIQLLREEKILADAKDLKAFVRKSENINRSLEIVDSFGRLENFLLPLLSQKAEVYNLKALNDAAELEGLQGVTPALIRSVFNYWSIKNWVDKRFSKTSKNHVELKLNLPLEELKEKFHQRHEIAKFIIHYLFEHADSPDNDLPLFSGEMSVDFSVQELKEGFGASSSLFVKNCTSAEVEDALFYLSRIESLKIEGGFLVLYNRLTVERTIEDTRSRYKQEDYQKLEKFYENKVQQIHIVGEYAKKMIADYQDALRFVEDYFQMNYSAFLNKYFKGERQKEISQNITPAKFKQLFGELSPAQLKIIKDKDSKYIVVAAGPGSGKTRILVHKLAALLLMEDVKQEQLLMLTFSRAAATEFKKRLMDLIGNAALYLDIKTFHSYCFDLLGKMGTLEKSDEIIAQATKLIRENKAEIKEITKTVLVIDEAQDMSAEEYALVEALMDQNEEMRVIAVGDDDQNIYEFRGSSSQYLERFITEKKAVKYELVENFRSKSNLVDFSNQWVETIAQRLKHTPIMAKDQSPGELRLTKHIGDFMVRPLVDEVLSTDLNGTVGVLTKTNEEAHKIVSLLIQNGLPASLVQSNDLFNLLNLYEVRIFFKALKLQPGEYTILEEKWNYAKEVLIKEFGHSTHFDWVSNMLEDFEKIYPKVRFKSDLETFILESRIEDFYRLSSESILVSTIHKAKGKEFDQVFLMLQQKQIREEKEKRLLYVGMTRAKSLLSIHYQGQYLDTLKVNQMKFKEESNLFEDTDTLIMQLLHKDIFLSFFHSRQREVSRLRPGEKLRFNGQDCLNAQGQPILRFSFAFQKTIEQLAMRNYLLKSVKVNWMVYWTDSDTGKEALVVLPEVVFGKSEVSGDTDLDKRNL</sequence>
<evidence type="ECO:0000259" key="12">
    <source>
        <dbReference type="PROSITE" id="PS51194"/>
    </source>
</evidence>
<dbReference type="NCBIfam" id="TIGR00614">
    <property type="entry name" value="recQ_fam"/>
    <property type="match status" value="1"/>
</dbReference>
<dbReference type="Pfam" id="PF00270">
    <property type="entry name" value="DEAD"/>
    <property type="match status" value="1"/>
</dbReference>
<evidence type="ECO:0000256" key="1">
    <source>
        <dbReference type="ARBA" id="ARBA00005446"/>
    </source>
</evidence>
<dbReference type="CDD" id="cd17932">
    <property type="entry name" value="DEXQc_UvrD"/>
    <property type="match status" value="1"/>
</dbReference>
<dbReference type="InterPro" id="IPR014017">
    <property type="entry name" value="DNA_helicase_UvrD-like_C"/>
</dbReference>
<dbReference type="Pfam" id="PF13361">
    <property type="entry name" value="UvrD_C"/>
    <property type="match status" value="1"/>
</dbReference>
<keyword evidence="7" id="KW-0413">Isomerase</keyword>
<evidence type="ECO:0000256" key="6">
    <source>
        <dbReference type="ARBA" id="ARBA00023125"/>
    </source>
</evidence>
<feature type="domain" description="Helicase C-terminal" evidence="12">
    <location>
        <begin position="481"/>
        <end position="628"/>
    </location>
</feature>
<evidence type="ECO:0000313" key="15">
    <source>
        <dbReference type="Proteomes" id="UP000727490"/>
    </source>
</evidence>
<dbReference type="PROSITE" id="PS51192">
    <property type="entry name" value="HELICASE_ATP_BIND_1"/>
    <property type="match status" value="1"/>
</dbReference>
<keyword evidence="4 10" id="KW-0347">Helicase</keyword>
<comment type="similarity">
    <text evidence="1">Belongs to the helicase family. RecQ subfamily.</text>
</comment>
<dbReference type="EMBL" id="RPHB01000003">
    <property type="protein sequence ID" value="MBW3467443.1"/>
    <property type="molecule type" value="Genomic_DNA"/>
</dbReference>
<organism evidence="14 15">
    <name type="scientific">Arthrospiribacter ruber</name>
    <dbReference type="NCBI Taxonomy" id="2487934"/>
    <lineage>
        <taxon>Bacteria</taxon>
        <taxon>Pseudomonadati</taxon>
        <taxon>Bacteroidota</taxon>
        <taxon>Cytophagia</taxon>
        <taxon>Cytophagales</taxon>
        <taxon>Cyclobacteriaceae</taxon>
        <taxon>Arthrospiribacter</taxon>
    </lineage>
</organism>
<keyword evidence="6" id="KW-0238">DNA-binding</keyword>
<keyword evidence="5 10" id="KW-0067">ATP-binding</keyword>
<evidence type="ECO:0000313" key="14">
    <source>
        <dbReference type="EMBL" id="MBW3467443.1"/>
    </source>
</evidence>
<dbReference type="GO" id="GO:0043138">
    <property type="term" value="F:3'-5' DNA helicase activity"/>
    <property type="evidence" value="ECO:0007669"/>
    <property type="project" value="UniProtKB-EC"/>
</dbReference>
<feature type="domain" description="UvrD-like helicase ATP-binding" evidence="13">
    <location>
        <begin position="1048"/>
        <end position="1368"/>
    </location>
</feature>
<keyword evidence="3 10" id="KW-0378">Hydrolase</keyword>
<dbReference type="GO" id="GO:0003677">
    <property type="term" value="F:DNA binding"/>
    <property type="evidence" value="ECO:0007669"/>
    <property type="project" value="UniProtKB-KW"/>
</dbReference>
<evidence type="ECO:0000256" key="2">
    <source>
        <dbReference type="ARBA" id="ARBA00022741"/>
    </source>
</evidence>
<dbReference type="GO" id="GO:0009378">
    <property type="term" value="F:four-way junction helicase activity"/>
    <property type="evidence" value="ECO:0007669"/>
    <property type="project" value="TreeGrafter"/>
</dbReference>
<evidence type="ECO:0000256" key="3">
    <source>
        <dbReference type="ARBA" id="ARBA00022801"/>
    </source>
</evidence>
<dbReference type="InterPro" id="IPR014016">
    <property type="entry name" value="UvrD-like_ATP-bd"/>
</dbReference>
<accession>A0A951IV07</accession>
<evidence type="ECO:0000256" key="4">
    <source>
        <dbReference type="ARBA" id="ARBA00022806"/>
    </source>
</evidence>
<keyword evidence="15" id="KW-1185">Reference proteome</keyword>
<evidence type="ECO:0000256" key="7">
    <source>
        <dbReference type="ARBA" id="ARBA00023235"/>
    </source>
</evidence>
<dbReference type="CDD" id="cd17920">
    <property type="entry name" value="DEXHc_RecQ"/>
    <property type="match status" value="1"/>
</dbReference>
<dbReference type="Proteomes" id="UP000727490">
    <property type="component" value="Unassembled WGS sequence"/>
</dbReference>
<feature type="domain" description="Helicase ATP-binding" evidence="11">
    <location>
        <begin position="271"/>
        <end position="451"/>
    </location>
</feature>
<evidence type="ECO:0000259" key="13">
    <source>
        <dbReference type="PROSITE" id="PS51198"/>
    </source>
</evidence>
<proteinExistence type="inferred from homology"/>
<feature type="binding site" evidence="10">
    <location>
        <begin position="1069"/>
        <end position="1076"/>
    </location>
    <ligand>
        <name>ATP</name>
        <dbReference type="ChEBI" id="CHEBI:30616"/>
    </ligand>
</feature>
<dbReference type="InterPro" id="IPR001650">
    <property type="entry name" value="Helicase_C-like"/>
</dbReference>
<protein>
    <recommendedName>
        <fullName evidence="9">DNA 3'-5' helicase</fullName>
        <ecNumber evidence="9">5.6.2.4</ecNumber>
    </recommendedName>
</protein>
<dbReference type="PROSITE" id="PS51194">
    <property type="entry name" value="HELICASE_CTER"/>
    <property type="match status" value="1"/>
</dbReference>
<dbReference type="Pfam" id="PF13245">
    <property type="entry name" value="AAA_19"/>
    <property type="match status" value="1"/>
</dbReference>
<evidence type="ECO:0000256" key="10">
    <source>
        <dbReference type="PROSITE-ProRule" id="PRU00560"/>
    </source>
</evidence>
<dbReference type="PANTHER" id="PTHR13710:SF105">
    <property type="entry name" value="ATP-DEPENDENT DNA HELICASE Q1"/>
    <property type="match status" value="1"/>
</dbReference>
<evidence type="ECO:0000256" key="5">
    <source>
        <dbReference type="ARBA" id="ARBA00022840"/>
    </source>
</evidence>
<reference evidence="14 15" key="1">
    <citation type="journal article" date="2020" name="Syst. Appl. Microbiol.">
        <title>Arthrospiribacter ruber gen. nov., sp. nov., a novel bacterium isolated from Arthrospira cultures.</title>
        <authorList>
            <person name="Waleron M."/>
            <person name="Misztak A."/>
            <person name="Waleron M.M."/>
            <person name="Furmaniak M."/>
            <person name="Mrozik A."/>
            <person name="Waleron K."/>
        </authorList>
    </citation>
    <scope>NUCLEOTIDE SEQUENCE [LARGE SCALE GENOMIC DNA]</scope>
    <source>
        <strain evidence="14 15">DPMB0001</strain>
    </source>
</reference>
<dbReference type="PROSITE" id="PS51198">
    <property type="entry name" value="UVRD_HELICASE_ATP_BIND"/>
    <property type="match status" value="1"/>
</dbReference>
<dbReference type="RefSeq" id="WP_219287713.1">
    <property type="nucleotide sequence ID" value="NZ_RPHB01000003.1"/>
</dbReference>
<comment type="caution">
    <text evidence="14">The sequence shown here is derived from an EMBL/GenBank/DDBJ whole genome shotgun (WGS) entry which is preliminary data.</text>
</comment>
<dbReference type="InterPro" id="IPR004589">
    <property type="entry name" value="DNA_helicase_ATP-dep_RecQ"/>
</dbReference>
<evidence type="ECO:0000256" key="8">
    <source>
        <dbReference type="ARBA" id="ARBA00034617"/>
    </source>
</evidence>
<dbReference type="EC" id="5.6.2.4" evidence="9"/>
<evidence type="ECO:0000256" key="9">
    <source>
        <dbReference type="ARBA" id="ARBA00034808"/>
    </source>
</evidence>
<comment type="catalytic activity">
    <reaction evidence="8">
        <text>Couples ATP hydrolysis with the unwinding of duplex DNA by translocating in the 3'-5' direction.</text>
        <dbReference type="EC" id="5.6.2.4"/>
    </reaction>
</comment>
<evidence type="ECO:0000259" key="11">
    <source>
        <dbReference type="PROSITE" id="PS51192"/>
    </source>
</evidence>
<name>A0A951IV07_9BACT</name>
<dbReference type="GO" id="GO:0005524">
    <property type="term" value="F:ATP binding"/>
    <property type="evidence" value="ECO:0007669"/>
    <property type="project" value="UniProtKB-UniRule"/>
</dbReference>
<keyword evidence="2 10" id="KW-0547">Nucleotide-binding</keyword>